<keyword evidence="8" id="KW-1185">Reference proteome</keyword>
<keyword evidence="2 5" id="KW-0812">Transmembrane</keyword>
<evidence type="ECO:0000256" key="3">
    <source>
        <dbReference type="ARBA" id="ARBA00022989"/>
    </source>
</evidence>
<dbReference type="Pfam" id="PF01694">
    <property type="entry name" value="Rhomboid"/>
    <property type="match status" value="1"/>
</dbReference>
<evidence type="ECO:0000256" key="2">
    <source>
        <dbReference type="ARBA" id="ARBA00022692"/>
    </source>
</evidence>
<accession>A0AA41WZ51</accession>
<evidence type="ECO:0000313" key="7">
    <source>
        <dbReference type="EMBL" id="MCP3427411.1"/>
    </source>
</evidence>
<dbReference type="NCBIfam" id="TIGR03902">
    <property type="entry name" value="rhom_GG_sort"/>
    <property type="match status" value="1"/>
</dbReference>
<feature type="domain" description="Peptidase S54 rhomboid" evidence="6">
    <location>
        <begin position="48"/>
        <end position="190"/>
    </location>
</feature>
<protein>
    <submittedName>
        <fullName evidence="7">Rhombosortase</fullName>
        <ecNumber evidence="7">3.4.21.-</ecNumber>
    </submittedName>
</protein>
<proteinExistence type="predicted"/>
<feature type="transmembrane region" description="Helical" evidence="5">
    <location>
        <begin position="85"/>
        <end position="106"/>
    </location>
</feature>
<feature type="transmembrane region" description="Helical" evidence="5">
    <location>
        <begin position="61"/>
        <end position="78"/>
    </location>
</feature>
<name>A0AA41WZ51_9ALTE</name>
<keyword evidence="3 5" id="KW-1133">Transmembrane helix</keyword>
<evidence type="ECO:0000256" key="4">
    <source>
        <dbReference type="ARBA" id="ARBA00023136"/>
    </source>
</evidence>
<dbReference type="Gene3D" id="1.20.1540.10">
    <property type="entry name" value="Rhomboid-like"/>
    <property type="match status" value="1"/>
</dbReference>
<dbReference type="RefSeq" id="WP_254097740.1">
    <property type="nucleotide sequence ID" value="NZ_JANATA010000001.1"/>
</dbReference>
<keyword evidence="7" id="KW-0378">Hydrolase</keyword>
<dbReference type="InterPro" id="IPR035952">
    <property type="entry name" value="Rhomboid-like_sf"/>
</dbReference>
<dbReference type="Proteomes" id="UP001165413">
    <property type="component" value="Unassembled WGS sequence"/>
</dbReference>
<feature type="transmembrane region" description="Helical" evidence="5">
    <location>
        <begin position="172"/>
        <end position="189"/>
    </location>
</feature>
<reference evidence="7" key="1">
    <citation type="submission" date="2022-07" db="EMBL/GenBank/DDBJ databases">
        <title>Characterization of the Novel Bacterium Alteromonas immobilis LMIT006 and Alteromonas gregis LMIT007.</title>
        <authorList>
            <person name="Lin X."/>
        </authorList>
    </citation>
    <scope>NUCLEOTIDE SEQUENCE</scope>
    <source>
        <strain evidence="7">LMIT007</strain>
    </source>
</reference>
<dbReference type="InterPro" id="IPR023826">
    <property type="entry name" value="Rhom-like_SP_proteobac"/>
</dbReference>
<evidence type="ECO:0000256" key="5">
    <source>
        <dbReference type="SAM" id="Phobius"/>
    </source>
</evidence>
<dbReference type="AlphaFoldDB" id="A0AA41WZ51"/>
<dbReference type="EC" id="3.4.21.-" evidence="7"/>
<gene>
    <name evidence="7" type="primary">rrtA</name>
    <name evidence="7" type="ORF">NLF92_00425</name>
</gene>
<comment type="caution">
    <text evidence="7">The sequence shown here is derived from an EMBL/GenBank/DDBJ whole genome shotgun (WGS) entry which is preliminary data.</text>
</comment>
<dbReference type="InterPro" id="IPR022764">
    <property type="entry name" value="Peptidase_S54_rhomboid_dom"/>
</dbReference>
<evidence type="ECO:0000259" key="6">
    <source>
        <dbReference type="Pfam" id="PF01694"/>
    </source>
</evidence>
<dbReference type="GO" id="GO:0016020">
    <property type="term" value="C:membrane"/>
    <property type="evidence" value="ECO:0007669"/>
    <property type="project" value="UniProtKB-SubCell"/>
</dbReference>
<evidence type="ECO:0000313" key="8">
    <source>
        <dbReference type="Proteomes" id="UP001165413"/>
    </source>
</evidence>
<keyword evidence="4 5" id="KW-0472">Membrane</keyword>
<comment type="subcellular location">
    <subcellularLocation>
        <location evidence="1">Membrane</location>
        <topology evidence="1">Multi-pass membrane protein</topology>
    </subcellularLocation>
</comment>
<evidence type="ECO:0000256" key="1">
    <source>
        <dbReference type="ARBA" id="ARBA00004141"/>
    </source>
</evidence>
<feature type="transmembrane region" description="Helical" evidence="5">
    <location>
        <begin position="137"/>
        <end position="152"/>
    </location>
</feature>
<sequence length="201" mass="22719">MLSNLPIQSQHWLPLLGLTLVCCLVQFGLSEPQLQSLIYIRSNISEYEYWRFFSHSLVHTNTYHLLLNVGGIVLLWALHGEYYSWRNIFVILIWLAFTTSTSLYWFSPSTDYYMGLSAHLHGIFVFGACLDIRTKRSGGWLLLIGLGVKLLLENITNDSSTARLIEAEVANSAHVLGAVSGLGFAMLYLRIKHLPKTNKAT</sequence>
<organism evidence="7 8">
    <name type="scientific">Opacimonas viscosa</name>
    <dbReference type="NCBI Taxonomy" id="2961944"/>
    <lineage>
        <taxon>Bacteria</taxon>
        <taxon>Pseudomonadati</taxon>
        <taxon>Pseudomonadota</taxon>
        <taxon>Gammaproteobacteria</taxon>
        <taxon>Alteromonadales</taxon>
        <taxon>Alteromonadaceae</taxon>
        <taxon>Opacimonas</taxon>
    </lineage>
</organism>
<feature type="transmembrane region" description="Helical" evidence="5">
    <location>
        <begin position="112"/>
        <end position="130"/>
    </location>
</feature>
<dbReference type="EMBL" id="JANATA010000001">
    <property type="protein sequence ID" value="MCP3427411.1"/>
    <property type="molecule type" value="Genomic_DNA"/>
</dbReference>
<dbReference type="GO" id="GO:0004252">
    <property type="term" value="F:serine-type endopeptidase activity"/>
    <property type="evidence" value="ECO:0007669"/>
    <property type="project" value="InterPro"/>
</dbReference>
<feature type="transmembrane region" description="Helical" evidence="5">
    <location>
        <begin position="12"/>
        <end position="29"/>
    </location>
</feature>
<dbReference type="SUPFAM" id="SSF144091">
    <property type="entry name" value="Rhomboid-like"/>
    <property type="match status" value="1"/>
</dbReference>